<dbReference type="CDD" id="cd18623">
    <property type="entry name" value="GH32_ScrB-like"/>
    <property type="match status" value="1"/>
</dbReference>
<keyword evidence="9" id="KW-0963">Cytoplasm</keyword>
<keyword evidence="5 8" id="KW-0378">Hydrolase</keyword>
<comment type="catalytic activity">
    <reaction evidence="8">
        <text>Hydrolysis of terminal non-reducing beta-D-fructofuranoside residues in beta-D-fructofuranosides.</text>
        <dbReference type="EC" id="3.2.1.26"/>
    </reaction>
</comment>
<dbReference type="EMBL" id="CP126446">
    <property type="protein sequence ID" value="WIF98568.1"/>
    <property type="molecule type" value="Genomic_DNA"/>
</dbReference>
<name>A0ABY8UYX2_9BACI</name>
<dbReference type="InterPro" id="IPR006232">
    <property type="entry name" value="Suc6P_hydrolase"/>
</dbReference>
<evidence type="ECO:0000256" key="3">
    <source>
        <dbReference type="ARBA" id="ARBA00012758"/>
    </source>
</evidence>
<comment type="subcellular location">
    <subcellularLocation>
        <location evidence="9">Cytoplasm</location>
    </subcellularLocation>
</comment>
<feature type="domain" description="Glycosyl hydrolase family 32 C-terminal" evidence="11">
    <location>
        <begin position="341"/>
        <end position="478"/>
    </location>
</feature>
<dbReference type="InterPro" id="IPR051214">
    <property type="entry name" value="GH32_Enzymes"/>
</dbReference>
<dbReference type="PANTHER" id="PTHR43101">
    <property type="entry name" value="BETA-FRUCTOSIDASE"/>
    <property type="match status" value="1"/>
</dbReference>
<evidence type="ECO:0000259" key="11">
    <source>
        <dbReference type="Pfam" id="PF08244"/>
    </source>
</evidence>
<dbReference type="InterPro" id="IPR001362">
    <property type="entry name" value="Glyco_hydro_32"/>
</dbReference>
<dbReference type="RefSeq" id="WP_231419245.1">
    <property type="nucleotide sequence ID" value="NZ_CP126446.1"/>
</dbReference>
<dbReference type="GO" id="GO:0004564">
    <property type="term" value="F:beta-fructofuranosidase activity"/>
    <property type="evidence" value="ECO:0007669"/>
    <property type="project" value="UniProtKB-EC"/>
</dbReference>
<evidence type="ECO:0000313" key="12">
    <source>
        <dbReference type="EMBL" id="WIF98568.1"/>
    </source>
</evidence>
<dbReference type="Proteomes" id="UP001236652">
    <property type="component" value="Chromosome"/>
</dbReference>
<sequence length="482" mass="55827">MSQRDNQLRQEAYAEIEKFRDQVEADPHRLRFHIQPPVGLLNDPNGFIQYNGTYHMFYQWMPFKTGHGAKFWGHYTSSDLVNWQAEPIALTPSEWFEKNGCYSGSAIEANGKMNLFYTGNVKDEEGNRESYQVLATSEDGIHFEKQGVVLELPEDYTAHFRDPKVWKHEDTWYMVVGTQNHDLQGRVALFRSTDLEAWEHMGIVTGAHTDQLDDFGFMWECPDLFELQGKHILVVSPQGLEADGNHYQNVYQSGYFVGDMNYNTGKLNHGSFKELDQGFEFYAPQTTVDEHGRRILVGWMGVPDQDEEHHPTIKHKWIHTLTLPRELILEGDKLIQKPVQELEKLRKEEVSYERVELNDVETTIEGIEGDAFELHVGFESNDSDVFELTLRNDARLVYHKPSGELTLERKRFEDRRTESRTCKIGNLEDLHLFVDTSSIEMFVNGGEEVFTARYYPSENNRTVQFAASGEVTLNISHWKLSE</sequence>
<dbReference type="SMART" id="SM00640">
    <property type="entry name" value="Glyco_32"/>
    <property type="match status" value="1"/>
</dbReference>
<dbReference type="SUPFAM" id="SSF75005">
    <property type="entry name" value="Arabinanase/levansucrase/invertase"/>
    <property type="match status" value="1"/>
</dbReference>
<dbReference type="InterPro" id="IPR013320">
    <property type="entry name" value="ConA-like_dom_sf"/>
</dbReference>
<dbReference type="PANTHER" id="PTHR43101:SF1">
    <property type="entry name" value="BETA-FRUCTOSIDASE"/>
    <property type="match status" value="1"/>
</dbReference>
<dbReference type="Gene3D" id="2.115.10.20">
    <property type="entry name" value="Glycosyl hydrolase domain, family 43"/>
    <property type="match status" value="1"/>
</dbReference>
<dbReference type="SUPFAM" id="SSF49899">
    <property type="entry name" value="Concanavalin A-like lectins/glucanases"/>
    <property type="match status" value="1"/>
</dbReference>
<dbReference type="EC" id="3.2.1.26" evidence="3 8"/>
<evidence type="ECO:0000256" key="9">
    <source>
        <dbReference type="RuleBase" id="RU365015"/>
    </source>
</evidence>
<comment type="pathway">
    <text evidence="1 9">Glycan biosynthesis; sucrose metabolism.</text>
</comment>
<dbReference type="Pfam" id="PF08244">
    <property type="entry name" value="Glyco_hydro_32C"/>
    <property type="match status" value="1"/>
</dbReference>
<dbReference type="InterPro" id="IPR013189">
    <property type="entry name" value="Glyco_hydro_32_C"/>
</dbReference>
<evidence type="ECO:0000256" key="8">
    <source>
        <dbReference type="RuleBase" id="RU362110"/>
    </source>
</evidence>
<dbReference type="InterPro" id="IPR013148">
    <property type="entry name" value="Glyco_hydro_32_N"/>
</dbReference>
<feature type="domain" description="Glycosyl hydrolase family 32 N-terminal" evidence="10">
    <location>
        <begin position="33"/>
        <end position="338"/>
    </location>
</feature>
<evidence type="ECO:0000256" key="5">
    <source>
        <dbReference type="ARBA" id="ARBA00022801"/>
    </source>
</evidence>
<keyword evidence="9" id="KW-0119">Carbohydrate metabolism</keyword>
<dbReference type="Pfam" id="PF00251">
    <property type="entry name" value="Glyco_hydro_32N"/>
    <property type="match status" value="1"/>
</dbReference>
<dbReference type="NCBIfam" id="TIGR01322">
    <property type="entry name" value="scrB_fam"/>
    <property type="match status" value="1"/>
</dbReference>
<gene>
    <name evidence="12" type="ORF">QNI29_02545</name>
</gene>
<organism evidence="12 13">
    <name type="scientific">Pontibacillus chungwhensis</name>
    <dbReference type="NCBI Taxonomy" id="265426"/>
    <lineage>
        <taxon>Bacteria</taxon>
        <taxon>Bacillati</taxon>
        <taxon>Bacillota</taxon>
        <taxon>Bacilli</taxon>
        <taxon>Bacillales</taxon>
        <taxon>Bacillaceae</taxon>
        <taxon>Pontibacillus</taxon>
    </lineage>
</organism>
<evidence type="ECO:0000259" key="10">
    <source>
        <dbReference type="Pfam" id="PF00251"/>
    </source>
</evidence>
<evidence type="ECO:0000256" key="7">
    <source>
        <dbReference type="ARBA" id="ARBA00033367"/>
    </source>
</evidence>
<dbReference type="InterPro" id="IPR023296">
    <property type="entry name" value="Glyco_hydro_beta-prop_sf"/>
</dbReference>
<dbReference type="Gene3D" id="2.60.120.560">
    <property type="entry name" value="Exo-inulinase, domain 1"/>
    <property type="match status" value="1"/>
</dbReference>
<evidence type="ECO:0000256" key="1">
    <source>
        <dbReference type="ARBA" id="ARBA00004914"/>
    </source>
</evidence>
<proteinExistence type="inferred from homology"/>
<comment type="similarity">
    <text evidence="2 8">Belongs to the glycosyl hydrolase 32 family.</text>
</comment>
<keyword evidence="6 8" id="KW-0326">Glycosidase</keyword>
<accession>A0ABY8UYX2</accession>
<protein>
    <recommendedName>
        <fullName evidence="4 8">Sucrose-6-phosphate hydrolase</fullName>
        <ecNumber evidence="3 8">3.2.1.26</ecNumber>
    </recommendedName>
    <alternativeName>
        <fullName evidence="7 9">Invertase</fullName>
    </alternativeName>
</protein>
<evidence type="ECO:0000256" key="6">
    <source>
        <dbReference type="ARBA" id="ARBA00023295"/>
    </source>
</evidence>
<dbReference type="PROSITE" id="PS00609">
    <property type="entry name" value="GLYCOSYL_HYDROL_F32"/>
    <property type="match status" value="1"/>
</dbReference>
<evidence type="ECO:0000313" key="13">
    <source>
        <dbReference type="Proteomes" id="UP001236652"/>
    </source>
</evidence>
<evidence type="ECO:0000256" key="2">
    <source>
        <dbReference type="ARBA" id="ARBA00009902"/>
    </source>
</evidence>
<evidence type="ECO:0000256" key="4">
    <source>
        <dbReference type="ARBA" id="ARBA00019623"/>
    </source>
</evidence>
<reference evidence="12 13" key="1">
    <citation type="submission" date="2023-05" db="EMBL/GenBank/DDBJ databases">
        <title>Comparative genomics reveals the evidence of polycyclic aromatic hydrocarbons degradation in moderately halophilic genus Pontibacillus.</title>
        <authorList>
            <person name="Yang H."/>
            <person name="Qian Z."/>
        </authorList>
    </citation>
    <scope>NUCLEOTIDE SEQUENCE [LARGE SCALE GENOMIC DNA]</scope>
    <source>
        <strain evidence="13">HN14</strain>
    </source>
</reference>
<dbReference type="InterPro" id="IPR018053">
    <property type="entry name" value="Glyco_hydro_32_AS"/>
</dbReference>
<keyword evidence="13" id="KW-1185">Reference proteome</keyword>
<comment type="function">
    <text evidence="9">Enables the bacterium to metabolize sucrose as a sole carbon source.</text>
</comment>